<protein>
    <submittedName>
        <fullName evidence="1">Uncharacterized protein</fullName>
    </submittedName>
</protein>
<comment type="caution">
    <text evidence="1">The sequence shown here is derived from an EMBL/GenBank/DDBJ whole genome shotgun (WGS) entry which is preliminary data.</text>
</comment>
<dbReference type="PATRIC" id="fig|36816.3.peg.69"/>
<proteinExistence type="predicted"/>
<dbReference type="AlphaFoldDB" id="A0A0M8QV34"/>
<evidence type="ECO:0000313" key="2">
    <source>
        <dbReference type="Proteomes" id="UP000037773"/>
    </source>
</evidence>
<name>A0A0M8QV34_9ACTN</name>
<reference evidence="1 2" key="1">
    <citation type="submission" date="2015-07" db="EMBL/GenBank/DDBJ databases">
        <authorList>
            <person name="Noorani M."/>
        </authorList>
    </citation>
    <scope>NUCLEOTIDE SEQUENCE [LARGE SCALE GENOMIC DNA]</scope>
    <source>
        <strain evidence="1 2">NRRL B-24567</strain>
    </source>
</reference>
<dbReference type="EMBL" id="LGCN01000001">
    <property type="protein sequence ID" value="KOT46712.1"/>
    <property type="molecule type" value="Genomic_DNA"/>
</dbReference>
<evidence type="ECO:0000313" key="1">
    <source>
        <dbReference type="EMBL" id="KOT46712.1"/>
    </source>
</evidence>
<organism evidence="1 2">
    <name type="scientific">Streptomyces caelestis</name>
    <dbReference type="NCBI Taxonomy" id="36816"/>
    <lineage>
        <taxon>Bacteria</taxon>
        <taxon>Bacillati</taxon>
        <taxon>Actinomycetota</taxon>
        <taxon>Actinomycetes</taxon>
        <taxon>Kitasatosporales</taxon>
        <taxon>Streptomycetaceae</taxon>
        <taxon>Streptomyces</taxon>
    </lineage>
</organism>
<accession>A0A0M8QV34</accession>
<gene>
    <name evidence="1" type="ORF">ADK41_00335</name>
</gene>
<sequence length="219" mass="22993">MITPSARTAAAEALLDPLTSEASQWASDDTEDQQLLDAVDAAAPGDKLALLQNSSLVPSHLSKAIGEALTVLDTATYAPPAGTRRQADLAFLALATVMVRVTGTSVKEARARVEATTGEEIDPDVPLLDGVRVSALTIEPGTVRLDQLGNVLVTTPGNPHAGAPAALLPPAIRASITDIVDYCCASEERDFADQDDEGRARHIFTALRLLRSYLDTPAA</sequence>
<dbReference type="OrthoDB" id="4301363at2"/>
<keyword evidence="2" id="KW-1185">Reference proteome</keyword>
<dbReference type="RefSeq" id="WP_030819685.1">
    <property type="nucleotide sequence ID" value="NZ_LGCN01000001.1"/>
</dbReference>
<dbReference type="Proteomes" id="UP000037773">
    <property type="component" value="Unassembled WGS sequence"/>
</dbReference>